<dbReference type="EMBL" id="QBLH01003002">
    <property type="protein sequence ID" value="TGZ46011.1"/>
    <property type="molecule type" value="Genomic_DNA"/>
</dbReference>
<dbReference type="Proteomes" id="UP000310200">
    <property type="component" value="Unassembled WGS sequence"/>
</dbReference>
<name>A0A4S2K9I2_9HYME</name>
<dbReference type="STRING" id="300112.A0A4S2K9I2"/>
<organism evidence="1 2">
    <name type="scientific">Temnothorax longispinosus</name>
    <dbReference type="NCBI Taxonomy" id="300112"/>
    <lineage>
        <taxon>Eukaryota</taxon>
        <taxon>Metazoa</taxon>
        <taxon>Ecdysozoa</taxon>
        <taxon>Arthropoda</taxon>
        <taxon>Hexapoda</taxon>
        <taxon>Insecta</taxon>
        <taxon>Pterygota</taxon>
        <taxon>Neoptera</taxon>
        <taxon>Endopterygota</taxon>
        <taxon>Hymenoptera</taxon>
        <taxon>Apocrita</taxon>
        <taxon>Aculeata</taxon>
        <taxon>Formicoidea</taxon>
        <taxon>Formicidae</taxon>
        <taxon>Myrmicinae</taxon>
        <taxon>Temnothorax</taxon>
    </lineage>
</organism>
<comment type="caution">
    <text evidence="1">The sequence shown here is derived from an EMBL/GenBank/DDBJ whole genome shotgun (WGS) entry which is preliminary data.</text>
</comment>
<sequence>MDLEEISYVTLFLLIWHQNIMLQLANNQRKTRRWWVRPVNRRKRQQGFLNNLFREIRSTDHEEFFTYTRLYPEQYRTLLELVTPYLTKCSIRKPLSPDTRLAITLTYLAQGDSVVTKHLEYRVGRSTVYKIIPKPEHLYVETDEGRSFEDRWHGIGVGEYFKQLSRVGPNRAGALSLGLRNYLKEYFVSPTGNAQAPWQFDRAFKESYINLIA</sequence>
<evidence type="ECO:0000313" key="2">
    <source>
        <dbReference type="Proteomes" id="UP000310200"/>
    </source>
</evidence>
<protein>
    <submittedName>
        <fullName evidence="1">Uncharacterized protein</fullName>
    </submittedName>
</protein>
<dbReference type="AlphaFoldDB" id="A0A4S2K9I2"/>
<evidence type="ECO:0000313" key="1">
    <source>
        <dbReference type="EMBL" id="TGZ46011.1"/>
    </source>
</evidence>
<reference evidence="1 2" key="1">
    <citation type="journal article" date="2019" name="Philos. Trans. R. Soc. Lond., B, Biol. Sci.">
        <title>Ant behaviour and brain gene expression of defending hosts depend on the ecological success of the intruding social parasite.</title>
        <authorList>
            <person name="Kaur R."/>
            <person name="Stoldt M."/>
            <person name="Jongepier E."/>
            <person name="Feldmeyer B."/>
            <person name="Menzel F."/>
            <person name="Bornberg-Bauer E."/>
            <person name="Foitzik S."/>
        </authorList>
    </citation>
    <scope>NUCLEOTIDE SEQUENCE [LARGE SCALE GENOMIC DNA]</scope>
    <source>
        <tissue evidence="1">Whole body</tissue>
    </source>
</reference>
<keyword evidence="2" id="KW-1185">Reference proteome</keyword>
<accession>A0A4S2K9I2</accession>
<gene>
    <name evidence="1" type="ORF">DBV15_12047</name>
</gene>
<proteinExistence type="predicted"/>